<name>A0A0E9N136_9BACT</name>
<organism evidence="1 2">
    <name type="scientific">Flavihumibacter petaseus NBRC 106054</name>
    <dbReference type="NCBI Taxonomy" id="1220578"/>
    <lineage>
        <taxon>Bacteria</taxon>
        <taxon>Pseudomonadati</taxon>
        <taxon>Bacteroidota</taxon>
        <taxon>Chitinophagia</taxon>
        <taxon>Chitinophagales</taxon>
        <taxon>Chitinophagaceae</taxon>
        <taxon>Flavihumibacter</taxon>
    </lineage>
</organism>
<evidence type="ECO:0000313" key="2">
    <source>
        <dbReference type="Proteomes" id="UP000033121"/>
    </source>
</evidence>
<gene>
    <name evidence="1" type="ORF">FPE01S_02_01650</name>
</gene>
<dbReference type="STRING" id="1220578.FPE01S_02_01650"/>
<dbReference type="Gene3D" id="2.160.20.120">
    <property type="match status" value="1"/>
</dbReference>
<protein>
    <submittedName>
        <fullName evidence="1">Uncharacterized protein</fullName>
    </submittedName>
</protein>
<dbReference type="EMBL" id="BBWV01000002">
    <property type="protein sequence ID" value="GAO43060.1"/>
    <property type="molecule type" value="Genomic_DNA"/>
</dbReference>
<evidence type="ECO:0000313" key="1">
    <source>
        <dbReference type="EMBL" id="GAO43060.1"/>
    </source>
</evidence>
<reference evidence="1 2" key="1">
    <citation type="submission" date="2015-04" db="EMBL/GenBank/DDBJ databases">
        <title>Whole genome shotgun sequence of Flavihumibacter petaseus NBRC 106054.</title>
        <authorList>
            <person name="Miyazawa S."/>
            <person name="Hosoyama A."/>
            <person name="Hashimoto M."/>
            <person name="Noguchi M."/>
            <person name="Tsuchikane K."/>
            <person name="Ohji S."/>
            <person name="Yamazoe A."/>
            <person name="Ichikawa N."/>
            <person name="Kimura A."/>
            <person name="Fujita N."/>
        </authorList>
    </citation>
    <scope>NUCLEOTIDE SEQUENCE [LARGE SCALE GENOMIC DNA]</scope>
    <source>
        <strain evidence="1 2">NBRC 106054</strain>
    </source>
</reference>
<comment type="caution">
    <text evidence="1">The sequence shown here is derived from an EMBL/GenBank/DDBJ whole genome shotgun (WGS) entry which is preliminary data.</text>
</comment>
<dbReference type="RefSeq" id="WP_046369001.1">
    <property type="nucleotide sequence ID" value="NZ_BBWV01000002.1"/>
</dbReference>
<proteinExistence type="predicted"/>
<dbReference type="AlphaFoldDB" id="A0A0E9N136"/>
<sequence length="257" mass="28994">MKLTKRILLGMVFLLFLGIVLSAFQFKKVYDKSGKGNPWFLYGTILDQPFSHLVIRGGNIPRVIYEPADTCSVRVMKWWSGFNEKRVKAVVQQDTLYIDFPTVYNDVYDKAALNNSDILRVFSPQLKSVTAFNTNLAMLNVKQQNLQLDISGKSSFRVESLVKEFDHVSILASDSSDIGVYISPVLKYRREVADDKTTVAEEAIKGWDVYHVSVLGLNVTGKSTVDVRTALIDSLDARVSDTSSVFLAGEVMKRHWR</sequence>
<dbReference type="OrthoDB" id="789629at2"/>
<accession>A0A0E9N136</accession>
<keyword evidence="2" id="KW-1185">Reference proteome</keyword>
<dbReference type="Proteomes" id="UP000033121">
    <property type="component" value="Unassembled WGS sequence"/>
</dbReference>